<sequence length="98" mass="10824">MEIPPGKHANTGGSMQENAAEISSAHDVATLFELLEKADVLFAHAESLNDLDAMKARIFQEVDCRYYARRLALEPLMEGAVANDGKESTAEARRFQNE</sequence>
<accession>A0A3N0AV78</accession>
<gene>
    <name evidence="2" type="ORF">DMP06_08545</name>
</gene>
<evidence type="ECO:0000313" key="3">
    <source>
        <dbReference type="Proteomes" id="UP000269591"/>
    </source>
</evidence>
<dbReference type="EMBL" id="QIBX01000016">
    <property type="protein sequence ID" value="RNL38767.1"/>
    <property type="molecule type" value="Genomic_DNA"/>
</dbReference>
<keyword evidence="3" id="KW-1185">Reference proteome</keyword>
<dbReference type="Proteomes" id="UP000269591">
    <property type="component" value="Unassembled WGS sequence"/>
</dbReference>
<evidence type="ECO:0000313" key="2">
    <source>
        <dbReference type="EMBL" id="RNL38767.1"/>
    </source>
</evidence>
<comment type="caution">
    <text evidence="2">The sequence shown here is derived from an EMBL/GenBank/DDBJ whole genome shotgun (WGS) entry which is preliminary data.</text>
</comment>
<organism evidence="2 3">
    <name type="scientific">Slackia equolifaciens</name>
    <dbReference type="NCBI Taxonomy" id="498718"/>
    <lineage>
        <taxon>Bacteria</taxon>
        <taxon>Bacillati</taxon>
        <taxon>Actinomycetota</taxon>
        <taxon>Coriobacteriia</taxon>
        <taxon>Eggerthellales</taxon>
        <taxon>Eggerthellaceae</taxon>
        <taxon>Slackia</taxon>
    </lineage>
</organism>
<name>A0A3N0AV78_9ACTN</name>
<proteinExistence type="predicted"/>
<evidence type="ECO:0000256" key="1">
    <source>
        <dbReference type="SAM" id="MobiDB-lite"/>
    </source>
</evidence>
<reference evidence="3" key="1">
    <citation type="submission" date="2018-05" db="EMBL/GenBank/DDBJ databases">
        <title>Genome Sequencing of selected type strains of the family Eggerthellaceae.</title>
        <authorList>
            <person name="Danylec N."/>
            <person name="Stoll D.A."/>
            <person name="Doetsch A."/>
            <person name="Huch M."/>
        </authorList>
    </citation>
    <scope>NUCLEOTIDE SEQUENCE [LARGE SCALE GENOMIC DNA]</scope>
    <source>
        <strain evidence="3">DSM 24851</strain>
    </source>
</reference>
<dbReference type="AlphaFoldDB" id="A0A3N0AV78"/>
<feature type="region of interest" description="Disordered" evidence="1">
    <location>
        <begin position="1"/>
        <end position="20"/>
    </location>
</feature>
<protein>
    <submittedName>
        <fullName evidence="2">Uncharacterized protein</fullName>
    </submittedName>
</protein>